<comment type="subcellular location">
    <subcellularLocation>
        <location evidence="1">Cell membrane</location>
        <topology evidence="1">Multi-pass membrane protein</topology>
    </subcellularLocation>
</comment>
<feature type="transmembrane region" description="Helical" evidence="6">
    <location>
        <begin position="241"/>
        <end position="261"/>
    </location>
</feature>
<dbReference type="Proteomes" id="UP001595816">
    <property type="component" value="Unassembled WGS sequence"/>
</dbReference>
<dbReference type="EMBL" id="JBHSAY010000015">
    <property type="protein sequence ID" value="MFC4133965.1"/>
    <property type="molecule type" value="Genomic_DNA"/>
</dbReference>
<feature type="transmembrane region" description="Helical" evidence="6">
    <location>
        <begin position="12"/>
        <end position="39"/>
    </location>
</feature>
<feature type="transmembrane region" description="Helical" evidence="6">
    <location>
        <begin position="327"/>
        <end position="346"/>
    </location>
</feature>
<evidence type="ECO:0000256" key="5">
    <source>
        <dbReference type="ARBA" id="ARBA00023136"/>
    </source>
</evidence>
<keyword evidence="5 6" id="KW-0472">Membrane</keyword>
<evidence type="ECO:0000313" key="7">
    <source>
        <dbReference type="EMBL" id="MFC4133965.1"/>
    </source>
</evidence>
<dbReference type="PANTHER" id="PTHR23513:SF6">
    <property type="entry name" value="MAJOR FACILITATOR SUPERFAMILY ASSOCIATED DOMAIN-CONTAINING PROTEIN"/>
    <property type="match status" value="1"/>
</dbReference>
<keyword evidence="3 6" id="KW-0812">Transmembrane</keyword>
<gene>
    <name evidence="7" type="ORF">ACFOZ4_25420</name>
</gene>
<feature type="transmembrane region" description="Helical" evidence="6">
    <location>
        <begin position="206"/>
        <end position="229"/>
    </location>
</feature>
<evidence type="ECO:0000256" key="6">
    <source>
        <dbReference type="SAM" id="Phobius"/>
    </source>
</evidence>
<evidence type="ECO:0000256" key="3">
    <source>
        <dbReference type="ARBA" id="ARBA00022692"/>
    </source>
</evidence>
<dbReference type="Pfam" id="PF07690">
    <property type="entry name" value="MFS_1"/>
    <property type="match status" value="1"/>
</dbReference>
<feature type="transmembrane region" description="Helical" evidence="6">
    <location>
        <begin position="45"/>
        <end position="63"/>
    </location>
</feature>
<evidence type="ECO:0000256" key="2">
    <source>
        <dbReference type="ARBA" id="ARBA00022475"/>
    </source>
</evidence>
<dbReference type="RefSeq" id="WP_372503056.1">
    <property type="nucleotide sequence ID" value="NZ_JAMZDZ010000001.1"/>
</dbReference>
<dbReference type="CDD" id="cd06173">
    <property type="entry name" value="MFS_MefA_like"/>
    <property type="match status" value="1"/>
</dbReference>
<feature type="transmembrane region" description="Helical" evidence="6">
    <location>
        <begin position="352"/>
        <end position="373"/>
    </location>
</feature>
<feature type="transmembrane region" description="Helical" evidence="6">
    <location>
        <begin position="296"/>
        <end position="315"/>
    </location>
</feature>
<keyword evidence="2" id="KW-1003">Cell membrane</keyword>
<protein>
    <submittedName>
        <fullName evidence="7">MFS transporter</fullName>
    </submittedName>
</protein>
<accession>A0ABV8LSD1</accession>
<comment type="caution">
    <text evidence="7">The sequence shown here is derived from an EMBL/GenBank/DDBJ whole genome shotgun (WGS) entry which is preliminary data.</text>
</comment>
<dbReference type="Gene3D" id="1.20.1250.20">
    <property type="entry name" value="MFS general substrate transporter like domains"/>
    <property type="match status" value="1"/>
</dbReference>
<evidence type="ECO:0000256" key="1">
    <source>
        <dbReference type="ARBA" id="ARBA00004651"/>
    </source>
</evidence>
<dbReference type="InterPro" id="IPR036259">
    <property type="entry name" value="MFS_trans_sf"/>
</dbReference>
<sequence>MSLKVRRNRNVPLFIGVSIASGFGGSAMSLTATVWVLALSGSSELAALAGLCVYLPTLFGPLLGSLVDRMPRRRLLIWTSLVLAAGLFSLLLVRERGDLWLLYAVMLAYGVNYVLNDAAESALLPSAVEPAVLGRLNGWRMSAQESMKIIAPLAGAGLFAWQGGGAVAVICAATLVLSSGLYALIRADEPPRRPRTRVRLTALAGPVKRTVGIAATAVAMSGFVTAAQLEVVTVQLGRPASFVGVLASLQGAGAIVGGLLAGRFLDRLSEIRFGALGAALFTVGLVLRGLPWLPGVVAGAVIAGVGLPWTVVAAMTAVQRHTPGEMLGRVSATATTLTFAPLAAAIPAGSGLVAVAGTLPALVIAALLLLYAVRSARPFMGGTGVQRGVDAVPQQIRVGGGEGAGRVPEDQA</sequence>
<feature type="transmembrane region" description="Helical" evidence="6">
    <location>
        <begin position="75"/>
        <end position="93"/>
    </location>
</feature>
<keyword evidence="4 6" id="KW-1133">Transmembrane helix</keyword>
<dbReference type="InterPro" id="IPR011701">
    <property type="entry name" value="MFS"/>
</dbReference>
<evidence type="ECO:0000256" key="4">
    <source>
        <dbReference type="ARBA" id="ARBA00022989"/>
    </source>
</evidence>
<name>A0ABV8LSD1_9ACTN</name>
<dbReference type="PANTHER" id="PTHR23513">
    <property type="entry name" value="INTEGRAL MEMBRANE EFFLUX PROTEIN-RELATED"/>
    <property type="match status" value="1"/>
</dbReference>
<evidence type="ECO:0000313" key="8">
    <source>
        <dbReference type="Proteomes" id="UP001595816"/>
    </source>
</evidence>
<feature type="transmembrane region" description="Helical" evidence="6">
    <location>
        <begin position="273"/>
        <end position="290"/>
    </location>
</feature>
<feature type="transmembrane region" description="Helical" evidence="6">
    <location>
        <begin position="167"/>
        <end position="185"/>
    </location>
</feature>
<reference evidence="8" key="1">
    <citation type="journal article" date="2019" name="Int. J. Syst. Evol. Microbiol.">
        <title>The Global Catalogue of Microorganisms (GCM) 10K type strain sequencing project: providing services to taxonomists for standard genome sequencing and annotation.</title>
        <authorList>
            <consortium name="The Broad Institute Genomics Platform"/>
            <consortium name="The Broad Institute Genome Sequencing Center for Infectious Disease"/>
            <person name="Wu L."/>
            <person name="Ma J."/>
        </authorList>
    </citation>
    <scope>NUCLEOTIDE SEQUENCE [LARGE SCALE GENOMIC DNA]</scope>
    <source>
        <strain evidence="8">CGMCC 4.7289</strain>
    </source>
</reference>
<organism evidence="7 8">
    <name type="scientific">Hamadaea flava</name>
    <dbReference type="NCBI Taxonomy" id="1742688"/>
    <lineage>
        <taxon>Bacteria</taxon>
        <taxon>Bacillati</taxon>
        <taxon>Actinomycetota</taxon>
        <taxon>Actinomycetes</taxon>
        <taxon>Micromonosporales</taxon>
        <taxon>Micromonosporaceae</taxon>
        <taxon>Hamadaea</taxon>
    </lineage>
</organism>
<keyword evidence="8" id="KW-1185">Reference proteome</keyword>
<dbReference type="SUPFAM" id="SSF103473">
    <property type="entry name" value="MFS general substrate transporter"/>
    <property type="match status" value="1"/>
</dbReference>
<proteinExistence type="predicted"/>